<protein>
    <submittedName>
        <fullName evidence="4">DUF1648 domain-containing protein</fullName>
    </submittedName>
</protein>
<dbReference type="Pfam" id="PF19124">
    <property type="entry name" value="DUF5808"/>
    <property type="match status" value="1"/>
</dbReference>
<feature type="transmembrane region" description="Helical" evidence="1">
    <location>
        <begin position="180"/>
        <end position="205"/>
    </location>
</feature>
<dbReference type="InterPro" id="IPR043831">
    <property type="entry name" value="DUF5808"/>
</dbReference>
<dbReference type="Proteomes" id="UP001589776">
    <property type="component" value="Unassembled WGS sequence"/>
</dbReference>
<dbReference type="PANTHER" id="PTHR37810:SF9">
    <property type="entry name" value="MEMBRANE PROTEIN"/>
    <property type="match status" value="1"/>
</dbReference>
<keyword evidence="5" id="KW-1185">Reference proteome</keyword>
<feature type="domain" description="DUF5808" evidence="3">
    <location>
        <begin position="315"/>
        <end position="339"/>
    </location>
</feature>
<evidence type="ECO:0000313" key="4">
    <source>
        <dbReference type="EMBL" id="MFC0215255.1"/>
    </source>
</evidence>
<proteinExistence type="predicted"/>
<feature type="transmembrane region" description="Helical" evidence="1">
    <location>
        <begin position="267"/>
        <end position="286"/>
    </location>
</feature>
<dbReference type="Pfam" id="PF07853">
    <property type="entry name" value="DUF1648"/>
    <property type="match status" value="1"/>
</dbReference>
<dbReference type="PANTHER" id="PTHR37810">
    <property type="entry name" value="IMMUNITY PROTEIN SDPI"/>
    <property type="match status" value="1"/>
</dbReference>
<sequence length="362" mass="40605">MTNWWSLLIMCMIELIAVVPLLLLPLLGPRALLFGVYVPESDRNYPEVRAIRRKFAVIFALLAALGIAVAASVYAVTDGRPIPVLAAGLIVQHLGALAAFIISRRSALRLKADRKWKVPSDVRRVADLRFRQKQAVLRNRWYVLQLLFVAACAGAAVLLWDRIPDPLITHYGFDGKPDRYSAKSFGIVFSLNIIQLFLVGLFAFINTVIRKSRQQLDPNRPEVSLEQQLKSRRASSIFSYILSFVIVAFFGYVQASMLYQWSGAEVFSVLLPLILLGGILGFIVYMNKKGLDEPAGFNMQDDRHWRGGVFYYNVDDPALFVAKRYGVGWTLNFARPGSWFVLAASLLLPLAIISIVILLSRS</sequence>
<evidence type="ECO:0000313" key="5">
    <source>
        <dbReference type="Proteomes" id="UP001589776"/>
    </source>
</evidence>
<organism evidence="4 5">
    <name type="scientific">Paenibacillus chartarius</name>
    <dbReference type="NCBI Taxonomy" id="747481"/>
    <lineage>
        <taxon>Bacteria</taxon>
        <taxon>Bacillati</taxon>
        <taxon>Bacillota</taxon>
        <taxon>Bacilli</taxon>
        <taxon>Bacillales</taxon>
        <taxon>Paenibacillaceae</taxon>
        <taxon>Paenibacillus</taxon>
    </lineage>
</organism>
<feature type="transmembrane region" description="Helical" evidence="1">
    <location>
        <begin position="339"/>
        <end position="359"/>
    </location>
</feature>
<name>A0ABV6DRI8_9BACL</name>
<comment type="caution">
    <text evidence="4">The sequence shown here is derived from an EMBL/GenBank/DDBJ whole genome shotgun (WGS) entry which is preliminary data.</text>
</comment>
<keyword evidence="1" id="KW-1133">Transmembrane helix</keyword>
<dbReference type="InterPro" id="IPR012867">
    <property type="entry name" value="DUF1648"/>
</dbReference>
<evidence type="ECO:0000259" key="2">
    <source>
        <dbReference type="Pfam" id="PF07853"/>
    </source>
</evidence>
<feature type="transmembrane region" description="Helical" evidence="1">
    <location>
        <begin position="237"/>
        <end position="255"/>
    </location>
</feature>
<dbReference type="EMBL" id="JBHLWN010000089">
    <property type="protein sequence ID" value="MFC0215255.1"/>
    <property type="molecule type" value="Genomic_DNA"/>
</dbReference>
<evidence type="ECO:0000259" key="3">
    <source>
        <dbReference type="Pfam" id="PF19124"/>
    </source>
</evidence>
<feature type="transmembrane region" description="Helical" evidence="1">
    <location>
        <begin position="141"/>
        <end position="160"/>
    </location>
</feature>
<reference evidence="4 5" key="1">
    <citation type="submission" date="2024-09" db="EMBL/GenBank/DDBJ databases">
        <authorList>
            <person name="Sun Q."/>
            <person name="Mori K."/>
        </authorList>
    </citation>
    <scope>NUCLEOTIDE SEQUENCE [LARGE SCALE GENOMIC DNA]</scope>
    <source>
        <strain evidence="4 5">CCM 7759</strain>
    </source>
</reference>
<dbReference type="RefSeq" id="WP_377472695.1">
    <property type="nucleotide sequence ID" value="NZ_JBHLWN010000089.1"/>
</dbReference>
<feature type="transmembrane region" description="Helical" evidence="1">
    <location>
        <begin position="6"/>
        <end position="27"/>
    </location>
</feature>
<keyword evidence="1" id="KW-0472">Membrane</keyword>
<gene>
    <name evidence="4" type="ORF">ACFFK0_22950</name>
</gene>
<feature type="domain" description="DUF1648" evidence="2">
    <location>
        <begin position="147"/>
        <end position="189"/>
    </location>
</feature>
<keyword evidence="1" id="KW-0812">Transmembrane</keyword>
<evidence type="ECO:0000256" key="1">
    <source>
        <dbReference type="SAM" id="Phobius"/>
    </source>
</evidence>
<feature type="transmembrane region" description="Helical" evidence="1">
    <location>
        <begin position="55"/>
        <end position="76"/>
    </location>
</feature>
<accession>A0ABV6DRI8</accession>
<feature type="transmembrane region" description="Helical" evidence="1">
    <location>
        <begin position="82"/>
        <end position="102"/>
    </location>
</feature>